<dbReference type="InterPro" id="IPR038765">
    <property type="entry name" value="Papain-like_cys_pep_sf"/>
</dbReference>
<sequence length="261" mass="28412">MAHHDDLWEHAVQPIDPTNGRRRPALPSIIKLFLALFVIGGAIAAVGSLASAASRSCSGDLGERAVCQAERQTGDRYVWGAEGPSVFDCSGLTYFAYKQAGLNWGRQTAAGQYEFGRKKKLTVPTSKLRPGDLIFFDWKGDGIDHVGIYAGKGKMVHASSTSGKVKKVTLSKYYRDHMKPYAVRPEAAHKTKATKPDTKRTEPTSPKTKSPETKSPEVKSPKVKEKSPKPKRSGSKKPEDKETDSTVTPIYVITGIGGVLQ</sequence>
<keyword evidence="6" id="KW-1133">Transmembrane helix</keyword>
<comment type="similarity">
    <text evidence="1">Belongs to the peptidase C40 family.</text>
</comment>
<name>A0ABV8KEL7_9ACTN</name>
<proteinExistence type="inferred from homology"/>
<comment type="caution">
    <text evidence="8">The sequence shown here is derived from an EMBL/GenBank/DDBJ whole genome shotgun (WGS) entry which is preliminary data.</text>
</comment>
<feature type="compositionally biased region" description="Basic and acidic residues" evidence="5">
    <location>
        <begin position="186"/>
        <end position="202"/>
    </location>
</feature>
<keyword evidence="6" id="KW-0812">Transmembrane</keyword>
<keyword evidence="2" id="KW-0645">Protease</keyword>
<reference evidence="9" key="1">
    <citation type="journal article" date="2019" name="Int. J. Syst. Evol. Microbiol.">
        <title>The Global Catalogue of Microorganisms (GCM) 10K type strain sequencing project: providing services to taxonomists for standard genome sequencing and annotation.</title>
        <authorList>
            <consortium name="The Broad Institute Genomics Platform"/>
            <consortium name="The Broad Institute Genome Sequencing Center for Infectious Disease"/>
            <person name="Wu L."/>
            <person name="Ma J."/>
        </authorList>
    </citation>
    <scope>NUCLEOTIDE SEQUENCE [LARGE SCALE GENOMIC DNA]</scope>
    <source>
        <strain evidence="9">2902at01</strain>
    </source>
</reference>
<keyword evidence="4" id="KW-0788">Thiol protease</keyword>
<dbReference type="RefSeq" id="WP_377541255.1">
    <property type="nucleotide sequence ID" value="NZ_JBHSBN010000001.1"/>
</dbReference>
<evidence type="ECO:0000259" key="7">
    <source>
        <dbReference type="PROSITE" id="PS51935"/>
    </source>
</evidence>
<dbReference type="Proteomes" id="UP001595868">
    <property type="component" value="Unassembled WGS sequence"/>
</dbReference>
<evidence type="ECO:0000313" key="9">
    <source>
        <dbReference type="Proteomes" id="UP001595868"/>
    </source>
</evidence>
<feature type="transmembrane region" description="Helical" evidence="6">
    <location>
        <begin position="29"/>
        <end position="50"/>
    </location>
</feature>
<gene>
    <name evidence="8" type="ORF">ACFOX0_00035</name>
</gene>
<organism evidence="8 9">
    <name type="scientific">Micromonospora zhanjiangensis</name>
    <dbReference type="NCBI Taxonomy" id="1522057"/>
    <lineage>
        <taxon>Bacteria</taxon>
        <taxon>Bacillati</taxon>
        <taxon>Actinomycetota</taxon>
        <taxon>Actinomycetes</taxon>
        <taxon>Micromonosporales</taxon>
        <taxon>Micromonosporaceae</taxon>
        <taxon>Micromonospora</taxon>
    </lineage>
</organism>
<evidence type="ECO:0000256" key="1">
    <source>
        <dbReference type="ARBA" id="ARBA00007074"/>
    </source>
</evidence>
<evidence type="ECO:0000256" key="2">
    <source>
        <dbReference type="ARBA" id="ARBA00022670"/>
    </source>
</evidence>
<dbReference type="Pfam" id="PF00877">
    <property type="entry name" value="NLPC_P60"/>
    <property type="match status" value="1"/>
</dbReference>
<dbReference type="PANTHER" id="PTHR47053:SF1">
    <property type="entry name" value="MUREIN DD-ENDOPEPTIDASE MEPH-RELATED"/>
    <property type="match status" value="1"/>
</dbReference>
<evidence type="ECO:0000256" key="6">
    <source>
        <dbReference type="SAM" id="Phobius"/>
    </source>
</evidence>
<dbReference type="InterPro" id="IPR051202">
    <property type="entry name" value="Peptidase_C40"/>
</dbReference>
<keyword evidence="6" id="KW-0472">Membrane</keyword>
<protein>
    <submittedName>
        <fullName evidence="8">C40 family peptidase</fullName>
    </submittedName>
</protein>
<evidence type="ECO:0000256" key="4">
    <source>
        <dbReference type="ARBA" id="ARBA00022807"/>
    </source>
</evidence>
<dbReference type="PANTHER" id="PTHR47053">
    <property type="entry name" value="MUREIN DD-ENDOPEPTIDASE MEPH-RELATED"/>
    <property type="match status" value="1"/>
</dbReference>
<dbReference type="EMBL" id="JBHSBN010000001">
    <property type="protein sequence ID" value="MFC4104327.1"/>
    <property type="molecule type" value="Genomic_DNA"/>
</dbReference>
<dbReference type="InterPro" id="IPR000064">
    <property type="entry name" value="NLP_P60_dom"/>
</dbReference>
<dbReference type="Gene3D" id="3.90.1720.10">
    <property type="entry name" value="endopeptidase domain like (from Nostoc punctiforme)"/>
    <property type="match status" value="1"/>
</dbReference>
<dbReference type="SUPFAM" id="SSF54001">
    <property type="entry name" value="Cysteine proteinases"/>
    <property type="match status" value="1"/>
</dbReference>
<accession>A0ABV8KEL7</accession>
<feature type="compositionally biased region" description="Basic and acidic residues" evidence="5">
    <location>
        <begin position="209"/>
        <end position="228"/>
    </location>
</feature>
<evidence type="ECO:0000313" key="8">
    <source>
        <dbReference type="EMBL" id="MFC4104327.1"/>
    </source>
</evidence>
<keyword evidence="3" id="KW-0378">Hydrolase</keyword>
<feature type="region of interest" description="Disordered" evidence="5">
    <location>
        <begin position="181"/>
        <end position="261"/>
    </location>
</feature>
<keyword evidence="9" id="KW-1185">Reference proteome</keyword>
<dbReference type="PROSITE" id="PS51935">
    <property type="entry name" value="NLPC_P60"/>
    <property type="match status" value="1"/>
</dbReference>
<feature type="domain" description="NlpC/P60" evidence="7">
    <location>
        <begin position="59"/>
        <end position="186"/>
    </location>
</feature>
<evidence type="ECO:0000256" key="5">
    <source>
        <dbReference type="SAM" id="MobiDB-lite"/>
    </source>
</evidence>
<evidence type="ECO:0000256" key="3">
    <source>
        <dbReference type="ARBA" id="ARBA00022801"/>
    </source>
</evidence>